<dbReference type="EC" id="2.8.2.-" evidence="3"/>
<dbReference type="PANTHER" id="PTHR11783">
    <property type="entry name" value="SULFOTRANSFERASE SULT"/>
    <property type="match status" value="1"/>
</dbReference>
<dbReference type="AlphaFoldDB" id="A0A067L7Y2"/>
<dbReference type="SUPFAM" id="SSF52540">
    <property type="entry name" value="P-loop containing nucleoside triphosphate hydrolases"/>
    <property type="match status" value="1"/>
</dbReference>
<comment type="similarity">
    <text evidence="1 3">Belongs to the sulfotransferase 1 family.</text>
</comment>
<dbReference type="InterPro" id="IPR000863">
    <property type="entry name" value="Sulfotransferase_dom"/>
</dbReference>
<evidence type="ECO:0000313" key="6">
    <source>
        <dbReference type="Proteomes" id="UP000027138"/>
    </source>
</evidence>
<dbReference type="Proteomes" id="UP000027138">
    <property type="component" value="Unassembled WGS sequence"/>
</dbReference>
<accession>A0A067L7Y2</accession>
<evidence type="ECO:0000313" key="5">
    <source>
        <dbReference type="EMBL" id="KDP44527.1"/>
    </source>
</evidence>
<sequence length="323" mass="37426">MNLSNLEELPETVIECQKIISNLPKEISWKLPLNLHKYQEFWCYPNFLEGVMLAQKCFTPQPTDIILCTLPKSGTTWLKALCFAIFARSQYSDGSKINPLLKKMPHDIVPVLEFLYCMGRQRDSRTPLLSTHVPYASLPKSIIKCSTCKVIYMCRDPKDVFISQWHFVCRQLDIDAIPLQEAFDKFCIGLSAYGPYWDNILGYWKASLEHPEKILFLKYEDLQHDTLFYVKRIAEFMGYPFTAEEERQGIVQNIVNLCSFESLSNLEVNKSDKIGTAFPSKFENNAFFRKGKVGDWKNYLTPEMVKRLDQITKDKFNGSGITF</sequence>
<evidence type="ECO:0000256" key="2">
    <source>
        <dbReference type="ARBA" id="ARBA00022679"/>
    </source>
</evidence>
<dbReference type="OrthoDB" id="818562at2759"/>
<evidence type="ECO:0000259" key="4">
    <source>
        <dbReference type="Pfam" id="PF00685"/>
    </source>
</evidence>
<evidence type="ECO:0000256" key="3">
    <source>
        <dbReference type="RuleBase" id="RU361155"/>
    </source>
</evidence>
<dbReference type="GO" id="GO:0008146">
    <property type="term" value="F:sulfotransferase activity"/>
    <property type="evidence" value="ECO:0007669"/>
    <property type="project" value="InterPro"/>
</dbReference>
<keyword evidence="2 3" id="KW-0808">Transferase</keyword>
<dbReference type="Gene3D" id="3.40.50.300">
    <property type="entry name" value="P-loop containing nucleotide triphosphate hydrolases"/>
    <property type="match status" value="1"/>
</dbReference>
<evidence type="ECO:0000256" key="1">
    <source>
        <dbReference type="ARBA" id="ARBA00005771"/>
    </source>
</evidence>
<dbReference type="Pfam" id="PF00685">
    <property type="entry name" value="Sulfotransfer_1"/>
    <property type="match status" value="1"/>
</dbReference>
<keyword evidence="6" id="KW-1185">Reference proteome</keyword>
<reference evidence="5 6" key="1">
    <citation type="journal article" date="2014" name="PLoS ONE">
        <title>Global Analysis of Gene Expression Profiles in Physic Nut (Jatropha curcas L.) Seedlings Exposed to Salt Stress.</title>
        <authorList>
            <person name="Zhang L."/>
            <person name="Zhang C."/>
            <person name="Wu P."/>
            <person name="Chen Y."/>
            <person name="Li M."/>
            <person name="Jiang H."/>
            <person name="Wu G."/>
        </authorList>
    </citation>
    <scope>NUCLEOTIDE SEQUENCE [LARGE SCALE GENOMIC DNA]</scope>
    <source>
        <strain evidence="6">cv. GZQX0401</strain>
        <tissue evidence="5">Young leaves</tissue>
    </source>
</reference>
<dbReference type="STRING" id="180498.A0A067L7Y2"/>
<organism evidence="5 6">
    <name type="scientific">Jatropha curcas</name>
    <name type="common">Barbados nut</name>
    <dbReference type="NCBI Taxonomy" id="180498"/>
    <lineage>
        <taxon>Eukaryota</taxon>
        <taxon>Viridiplantae</taxon>
        <taxon>Streptophyta</taxon>
        <taxon>Embryophyta</taxon>
        <taxon>Tracheophyta</taxon>
        <taxon>Spermatophyta</taxon>
        <taxon>Magnoliopsida</taxon>
        <taxon>eudicotyledons</taxon>
        <taxon>Gunneridae</taxon>
        <taxon>Pentapetalae</taxon>
        <taxon>rosids</taxon>
        <taxon>fabids</taxon>
        <taxon>Malpighiales</taxon>
        <taxon>Euphorbiaceae</taxon>
        <taxon>Crotonoideae</taxon>
        <taxon>Jatropheae</taxon>
        <taxon>Jatropha</taxon>
    </lineage>
</organism>
<feature type="domain" description="Sulfotransferase" evidence="4">
    <location>
        <begin position="62"/>
        <end position="320"/>
    </location>
</feature>
<dbReference type="InterPro" id="IPR027417">
    <property type="entry name" value="P-loop_NTPase"/>
</dbReference>
<protein>
    <recommendedName>
        <fullName evidence="3">Sulfotransferase</fullName>
        <ecNumber evidence="3">2.8.2.-</ecNumber>
    </recommendedName>
</protein>
<gene>
    <name evidence="5" type="ORF">JCGZ_16360</name>
</gene>
<dbReference type="EMBL" id="KK914251">
    <property type="protein sequence ID" value="KDP44527.1"/>
    <property type="molecule type" value="Genomic_DNA"/>
</dbReference>
<name>A0A067L7Y2_JATCU</name>
<proteinExistence type="inferred from homology"/>